<sequence>MMRAEWPYVVTSQVNSPPMGRFAYGSRDGQGPESTYCRGPGNSIVPGSIFGVGRADGDTWCRGHGGTYKGRPMSCEDDWSDRVKGIEPGGLNSRGLARHGGGYFPRGDVRFRQADPNRGFSRITRGGVGIGVANVTGSEVFDESGVAICRGQRSVHQPMSLTMQGLAGGKCRKDLLAPSLIVGSGHSFPRVGANSFDLSPGRECQIHGPVEPRENSSDGLDRGDALSTGKIEDNVESDLDRNRMERCHENNCTASMKAEPKESGSREGMRSIPPPT</sequence>
<evidence type="ECO:0000313" key="3">
    <source>
        <dbReference type="Proteomes" id="UP001605036"/>
    </source>
</evidence>
<proteinExistence type="predicted"/>
<feature type="region of interest" description="Disordered" evidence="1">
    <location>
        <begin position="199"/>
        <end position="276"/>
    </location>
</feature>
<organism evidence="2 3">
    <name type="scientific">Riccia fluitans</name>
    <dbReference type="NCBI Taxonomy" id="41844"/>
    <lineage>
        <taxon>Eukaryota</taxon>
        <taxon>Viridiplantae</taxon>
        <taxon>Streptophyta</taxon>
        <taxon>Embryophyta</taxon>
        <taxon>Marchantiophyta</taxon>
        <taxon>Marchantiopsida</taxon>
        <taxon>Marchantiidae</taxon>
        <taxon>Marchantiales</taxon>
        <taxon>Ricciaceae</taxon>
        <taxon>Riccia</taxon>
    </lineage>
</organism>
<evidence type="ECO:0000256" key="1">
    <source>
        <dbReference type="SAM" id="MobiDB-lite"/>
    </source>
</evidence>
<evidence type="ECO:0000313" key="2">
    <source>
        <dbReference type="EMBL" id="KAL2621535.1"/>
    </source>
</evidence>
<feature type="compositionally biased region" description="Basic and acidic residues" evidence="1">
    <location>
        <begin position="258"/>
        <end position="269"/>
    </location>
</feature>
<dbReference type="Proteomes" id="UP001605036">
    <property type="component" value="Unassembled WGS sequence"/>
</dbReference>
<dbReference type="EMBL" id="JBHFFA010000006">
    <property type="protein sequence ID" value="KAL2621535.1"/>
    <property type="molecule type" value="Genomic_DNA"/>
</dbReference>
<reference evidence="2 3" key="1">
    <citation type="submission" date="2024-09" db="EMBL/GenBank/DDBJ databases">
        <title>Chromosome-scale assembly of Riccia fluitans.</title>
        <authorList>
            <person name="Paukszto L."/>
            <person name="Sawicki J."/>
            <person name="Karawczyk K."/>
            <person name="Piernik-Szablinska J."/>
            <person name="Szczecinska M."/>
            <person name="Mazdziarz M."/>
        </authorList>
    </citation>
    <scope>NUCLEOTIDE SEQUENCE [LARGE SCALE GENOMIC DNA]</scope>
    <source>
        <strain evidence="2">Rf_01</strain>
        <tissue evidence="2">Aerial parts of the thallus</tissue>
    </source>
</reference>
<accession>A0ABD1Y494</accession>
<comment type="caution">
    <text evidence="2">The sequence shown here is derived from an EMBL/GenBank/DDBJ whole genome shotgun (WGS) entry which is preliminary data.</text>
</comment>
<keyword evidence="3" id="KW-1185">Reference proteome</keyword>
<name>A0ABD1Y494_9MARC</name>
<dbReference type="AlphaFoldDB" id="A0ABD1Y494"/>
<feature type="compositionally biased region" description="Basic and acidic residues" evidence="1">
    <location>
        <begin position="210"/>
        <end position="249"/>
    </location>
</feature>
<protein>
    <submittedName>
        <fullName evidence="2">Uncharacterized protein</fullName>
    </submittedName>
</protein>
<gene>
    <name evidence="2" type="ORF">R1flu_001740</name>
</gene>